<feature type="domain" description="DNA-directed RNA polymerase RpoA/D/Rpb3-type" evidence="12">
    <location>
        <begin position="23"/>
        <end position="230"/>
    </location>
</feature>
<dbReference type="HAMAP" id="MF_00059">
    <property type="entry name" value="RNApol_bact_RpoA"/>
    <property type="match status" value="1"/>
</dbReference>
<comment type="similarity">
    <text evidence="1 11">Belongs to the RNA polymerase alpha chain family.</text>
</comment>
<evidence type="ECO:0000256" key="9">
    <source>
        <dbReference type="ARBA" id="ARBA00033070"/>
    </source>
</evidence>
<dbReference type="GO" id="GO:0006351">
    <property type="term" value="P:DNA-templated transcription"/>
    <property type="evidence" value="ECO:0007669"/>
    <property type="project" value="UniProtKB-UniRule"/>
</dbReference>
<keyword evidence="7 11" id="KW-0804">Transcription</keyword>
<name>A0A2Z5T7X2_9GAMM</name>
<evidence type="ECO:0000313" key="14">
    <source>
        <dbReference type="Proteomes" id="UP000289537"/>
    </source>
</evidence>
<evidence type="ECO:0000256" key="8">
    <source>
        <dbReference type="ARBA" id="ARBA00032524"/>
    </source>
</evidence>
<evidence type="ECO:0000256" key="5">
    <source>
        <dbReference type="ARBA" id="ARBA00022679"/>
    </source>
</evidence>
<dbReference type="Pfam" id="PF03118">
    <property type="entry name" value="RNA_pol_A_CTD"/>
    <property type="match status" value="1"/>
</dbReference>
<dbReference type="InterPro" id="IPR011263">
    <property type="entry name" value="DNA-dir_RNA_pol_RpoA/D/Rpb3"/>
</dbReference>
<dbReference type="InterPro" id="IPR011262">
    <property type="entry name" value="DNA-dir_RNA_pol_insert"/>
</dbReference>
<evidence type="ECO:0000256" key="2">
    <source>
        <dbReference type="ARBA" id="ARBA00012418"/>
    </source>
</evidence>
<protein>
    <recommendedName>
        <fullName evidence="3 11">DNA-directed RNA polymerase subunit alpha</fullName>
        <shortName evidence="11">RNAP subunit alpha</shortName>
        <ecNumber evidence="2 11">2.7.7.6</ecNumber>
    </recommendedName>
    <alternativeName>
        <fullName evidence="9 11">RNA polymerase subunit alpha</fullName>
    </alternativeName>
    <alternativeName>
        <fullName evidence="8 11">Transcriptase subunit alpha</fullName>
    </alternativeName>
</protein>
<evidence type="ECO:0000259" key="12">
    <source>
        <dbReference type="SMART" id="SM00662"/>
    </source>
</evidence>
<dbReference type="SUPFAM" id="SSF56553">
    <property type="entry name" value="Insert subdomain of RNA polymerase alpha subunit"/>
    <property type="match status" value="1"/>
</dbReference>
<evidence type="ECO:0000256" key="11">
    <source>
        <dbReference type="HAMAP-Rule" id="MF_00059"/>
    </source>
</evidence>
<evidence type="ECO:0000256" key="10">
    <source>
        <dbReference type="ARBA" id="ARBA00048552"/>
    </source>
</evidence>
<gene>
    <name evidence="11 13" type="primary">rpoA</name>
    <name evidence="13" type="ORF">NARRFE1_01800</name>
</gene>
<dbReference type="KEGG" id="eor:NARRFE1_01800"/>
<feature type="region of interest" description="Alpha N-terminal domain (alpha-NTD)" evidence="11">
    <location>
        <begin position="1"/>
        <end position="231"/>
    </location>
</feature>
<dbReference type="Gene3D" id="1.10.150.20">
    <property type="entry name" value="5' to 3' exonuclease, C-terminal subdomain"/>
    <property type="match status" value="1"/>
</dbReference>
<comment type="domain">
    <text evidence="11">The N-terminal domain is essential for RNAP assembly and basal transcription, whereas the C-terminal domain is involved in interaction with transcriptional regulators and with upstream promoter elements.</text>
</comment>
<dbReference type="AlphaFoldDB" id="A0A2Z5T7X2"/>
<dbReference type="Gene3D" id="3.30.1360.10">
    <property type="entry name" value="RNA polymerase, RBP11-like subunit"/>
    <property type="match status" value="1"/>
</dbReference>
<dbReference type="NCBIfam" id="TIGR02027">
    <property type="entry name" value="rpoA"/>
    <property type="match status" value="1"/>
</dbReference>
<dbReference type="RefSeq" id="WP_148708462.1">
    <property type="nucleotide sequence ID" value="NZ_AP018161.1"/>
</dbReference>
<dbReference type="GO" id="GO:0005737">
    <property type="term" value="C:cytoplasm"/>
    <property type="evidence" value="ECO:0007669"/>
    <property type="project" value="UniProtKB-ARBA"/>
</dbReference>
<keyword evidence="14" id="KW-1185">Reference proteome</keyword>
<feature type="region of interest" description="Alpha C-terminal domain (alpha-CTD)" evidence="11">
    <location>
        <begin position="275"/>
        <end position="361"/>
    </location>
</feature>
<dbReference type="InterPro" id="IPR011773">
    <property type="entry name" value="DNA-dir_RpoA"/>
</dbReference>
<evidence type="ECO:0000256" key="7">
    <source>
        <dbReference type="ARBA" id="ARBA00023163"/>
    </source>
</evidence>
<evidence type="ECO:0000313" key="13">
    <source>
        <dbReference type="EMBL" id="BBA85115.1"/>
    </source>
</evidence>
<dbReference type="GO" id="GO:0003677">
    <property type="term" value="F:DNA binding"/>
    <property type="evidence" value="ECO:0007669"/>
    <property type="project" value="UniProtKB-UniRule"/>
</dbReference>
<comment type="subunit">
    <text evidence="11">Homodimer. The RNAP catalytic core consists of 2 alpha, 1 beta, 1 beta' and 1 omega subunit. When a sigma factor is associated with the core the holoenzyme is formed, which can initiate transcription.</text>
</comment>
<dbReference type="SUPFAM" id="SSF47789">
    <property type="entry name" value="C-terminal domain of RNA polymerase alpha subunit"/>
    <property type="match status" value="1"/>
</dbReference>
<dbReference type="Pfam" id="PF01000">
    <property type="entry name" value="RNA_pol_A_bac"/>
    <property type="match status" value="1"/>
</dbReference>
<evidence type="ECO:0000256" key="1">
    <source>
        <dbReference type="ARBA" id="ARBA00007123"/>
    </source>
</evidence>
<dbReference type="GO" id="GO:0000428">
    <property type="term" value="C:DNA-directed RNA polymerase complex"/>
    <property type="evidence" value="ECO:0007669"/>
    <property type="project" value="UniProtKB-KW"/>
</dbReference>
<dbReference type="OrthoDB" id="9805706at2"/>
<dbReference type="GO" id="GO:0003899">
    <property type="term" value="F:DNA-directed RNA polymerase activity"/>
    <property type="evidence" value="ECO:0007669"/>
    <property type="project" value="UniProtKB-UniRule"/>
</dbReference>
<evidence type="ECO:0000256" key="3">
    <source>
        <dbReference type="ARBA" id="ARBA00015972"/>
    </source>
</evidence>
<comment type="catalytic activity">
    <reaction evidence="10 11">
        <text>RNA(n) + a ribonucleoside 5'-triphosphate = RNA(n+1) + diphosphate</text>
        <dbReference type="Rhea" id="RHEA:21248"/>
        <dbReference type="Rhea" id="RHEA-COMP:14527"/>
        <dbReference type="Rhea" id="RHEA-COMP:17342"/>
        <dbReference type="ChEBI" id="CHEBI:33019"/>
        <dbReference type="ChEBI" id="CHEBI:61557"/>
        <dbReference type="ChEBI" id="CHEBI:140395"/>
        <dbReference type="EC" id="2.7.7.6"/>
    </reaction>
</comment>
<keyword evidence="5 11" id="KW-0808">Transferase</keyword>
<dbReference type="Proteomes" id="UP000289537">
    <property type="component" value="Chromosome"/>
</dbReference>
<dbReference type="NCBIfam" id="NF003519">
    <property type="entry name" value="PRK05182.2-5"/>
    <property type="match status" value="1"/>
</dbReference>
<keyword evidence="6 11" id="KW-0548">Nucleotidyltransferase</keyword>
<evidence type="ECO:0000256" key="6">
    <source>
        <dbReference type="ARBA" id="ARBA00022695"/>
    </source>
</evidence>
<reference evidence="13 14" key="1">
    <citation type="journal article" date="2017" name="Proc. Natl. Acad. Sci. U.S.A.">
        <title>Small genome symbiont underlies cuticle hardness in beetles.</title>
        <authorList>
            <person name="Anbutsu H."/>
            <person name="Moriyama M."/>
            <person name="Nikoh N."/>
            <person name="Hosokawa T."/>
            <person name="Futahashi R."/>
            <person name="Tanahashi M."/>
            <person name="Meng X.Y."/>
            <person name="Kuriwada T."/>
            <person name="Mori N."/>
            <person name="Oshima K."/>
            <person name="Hattori M."/>
            <person name="Fujie M."/>
            <person name="Satoh N."/>
            <person name="Maeda T."/>
            <person name="Shigenobu S."/>
            <person name="Koga R."/>
            <person name="Fukatsu T."/>
        </authorList>
    </citation>
    <scope>NUCLEOTIDE SEQUENCE [LARGE SCALE GENOMIC DNA]</scope>
    <source>
        <strain evidence="13">NARRFE1</strain>
    </source>
</reference>
<sequence>MFKLINSFLKPNIVNIEKVNKFHSKITLEPMEKGFGNTIGNSLRRILLSSIPGYKITEVEIDGVYHEYGVINGIREDILEIILNIKNIPIKIINDFDFEYINIKNVKSGIIKSKDILCNDNIIIIDPDYYLFTINDNIFINMKMKVQKGIGYLYNSSYDKKNNLGKILIDTHFSPINKVLYYVENTRINNKIDLDKLIIEIETNGTIEAEESIKIAANILINQLNIFLDLNKFNNNFNNTNNNKSLNKEVISNEIKDFNKNFFIELIELYKEFNVNPIFFKKINNLNLTVRSLNCLKNDNILYIGHLVQIKEQDLLKISNLGKKSLIEIKNSLKNLNLKFDTYIKDWDKMFSSFLKIINKK</sequence>
<comment type="function">
    <text evidence="11">DNA-dependent RNA polymerase catalyzes the transcription of DNA into RNA using the four ribonucleoside triphosphates as substrates.</text>
</comment>
<dbReference type="GO" id="GO:0046983">
    <property type="term" value="F:protein dimerization activity"/>
    <property type="evidence" value="ECO:0007669"/>
    <property type="project" value="InterPro"/>
</dbReference>
<dbReference type="Pfam" id="PF01193">
    <property type="entry name" value="RNA_pol_L"/>
    <property type="match status" value="1"/>
</dbReference>
<dbReference type="InterPro" id="IPR011260">
    <property type="entry name" value="RNAP_asu_C"/>
</dbReference>
<dbReference type="CDD" id="cd06928">
    <property type="entry name" value="RNAP_alpha_NTD"/>
    <property type="match status" value="1"/>
</dbReference>
<dbReference type="InterPro" id="IPR036603">
    <property type="entry name" value="RBP11-like"/>
</dbReference>
<proteinExistence type="inferred from homology"/>
<dbReference type="Gene3D" id="2.170.120.12">
    <property type="entry name" value="DNA-directed RNA polymerase, insert domain"/>
    <property type="match status" value="1"/>
</dbReference>
<dbReference type="SUPFAM" id="SSF55257">
    <property type="entry name" value="RBP11-like subunits of RNA polymerase"/>
    <property type="match status" value="1"/>
</dbReference>
<keyword evidence="4 11" id="KW-0240">DNA-directed RNA polymerase</keyword>
<evidence type="ECO:0000256" key="4">
    <source>
        <dbReference type="ARBA" id="ARBA00022478"/>
    </source>
</evidence>
<dbReference type="EC" id="2.7.7.6" evidence="2 11"/>
<organism evidence="13 14">
    <name type="scientific">endosymbiont of Rhynchophorus ferrugineus</name>
    <dbReference type="NCBI Taxonomy" id="1972133"/>
    <lineage>
        <taxon>Bacteria</taxon>
        <taxon>Pseudomonadati</taxon>
        <taxon>Pseudomonadota</taxon>
        <taxon>Gammaproteobacteria</taxon>
        <taxon>Candidatus Nardonella</taxon>
    </lineage>
</organism>
<dbReference type="EMBL" id="AP018161">
    <property type="protein sequence ID" value="BBA85115.1"/>
    <property type="molecule type" value="Genomic_DNA"/>
</dbReference>
<dbReference type="InterPro" id="IPR036643">
    <property type="entry name" value="RNApol_insert_sf"/>
</dbReference>
<accession>A0A2Z5T7X2</accession>
<dbReference type="SMART" id="SM00662">
    <property type="entry name" value="RPOLD"/>
    <property type="match status" value="1"/>
</dbReference>
<dbReference type="NCBIfam" id="NF003513">
    <property type="entry name" value="PRK05182.1-2"/>
    <property type="match status" value="1"/>
</dbReference>